<proteinExistence type="inferred from homology"/>
<name>A0ABT0K009_9ACTN</name>
<dbReference type="PROSITE" id="PS00383">
    <property type="entry name" value="TYR_PHOSPHATASE_1"/>
    <property type="match status" value="1"/>
</dbReference>
<comment type="similarity">
    <text evidence="1">Belongs to the protein-tyrosine phosphatase family.</text>
</comment>
<protein>
    <submittedName>
        <fullName evidence="2">Tyrosine-protein phosphatase</fullName>
    </submittedName>
</protein>
<dbReference type="Gene3D" id="3.90.190.10">
    <property type="entry name" value="Protein tyrosine phosphatase superfamily"/>
    <property type="match status" value="1"/>
</dbReference>
<dbReference type="InterPro" id="IPR016130">
    <property type="entry name" value="Tyr_Pase_AS"/>
</dbReference>
<dbReference type="PANTHER" id="PTHR31126:SF1">
    <property type="entry name" value="TYROSINE SPECIFIC PROTEIN PHOSPHATASES DOMAIN-CONTAINING PROTEIN"/>
    <property type="match status" value="1"/>
</dbReference>
<gene>
    <name evidence="2" type="ORF">MXD59_15330</name>
</gene>
<accession>A0ABT0K009</accession>
<dbReference type="SUPFAM" id="SSF52799">
    <property type="entry name" value="(Phosphotyrosine protein) phosphatases II"/>
    <property type="match status" value="1"/>
</dbReference>
<evidence type="ECO:0000313" key="2">
    <source>
        <dbReference type="EMBL" id="MCK9877129.1"/>
    </source>
</evidence>
<dbReference type="Proteomes" id="UP001201873">
    <property type="component" value="Unassembled WGS sequence"/>
</dbReference>
<reference evidence="2 3" key="1">
    <citation type="submission" date="2022-04" db="EMBL/GenBank/DDBJ databases">
        <title>Genome diversity in the genus Frankia.</title>
        <authorList>
            <person name="Carlos-Shanley C."/>
            <person name="Hahn D."/>
        </authorList>
    </citation>
    <scope>NUCLEOTIDE SEQUENCE [LARGE SCALE GENOMIC DNA]</scope>
    <source>
        <strain evidence="2 3">Ag45/Mut15</strain>
    </source>
</reference>
<dbReference type="InterPro" id="IPR029021">
    <property type="entry name" value="Prot-tyrosine_phosphatase-like"/>
</dbReference>
<evidence type="ECO:0000256" key="1">
    <source>
        <dbReference type="ARBA" id="ARBA00009580"/>
    </source>
</evidence>
<dbReference type="InterPro" id="IPR026893">
    <property type="entry name" value="Tyr/Ser_Pase_IphP-type"/>
</dbReference>
<organism evidence="2 3">
    <name type="scientific">Frankia umida</name>
    <dbReference type="NCBI Taxonomy" id="573489"/>
    <lineage>
        <taxon>Bacteria</taxon>
        <taxon>Bacillati</taxon>
        <taxon>Actinomycetota</taxon>
        <taxon>Actinomycetes</taxon>
        <taxon>Frankiales</taxon>
        <taxon>Frankiaceae</taxon>
        <taxon>Frankia</taxon>
    </lineage>
</organism>
<keyword evidence="3" id="KW-1185">Reference proteome</keyword>
<sequence length="260" mass="27655">MTAAQYVPGWIDLVGAHNVRDLGGLPAAGGTVRRRVLLRGDNLDALTAEDIAVLGEDVALRGVVDLRAPFESPRAAEWFPRLGITWLHEPLADLTALSNADALADQVRGDYSAMYALMLDNAGPGLARILAFLVDGEHTPTLLHCAAGKDRTGITVAVLLSVAGVERSAIIADYLATGERLDRVRAALARNPAYQHLMQRAAASGTDSPPRTPFKIDPRAIHGVLDVVEAAEGGAAGFLRSHGATAEQISGWQRMIIEPY</sequence>
<comment type="caution">
    <text evidence="2">The sequence shown here is derived from an EMBL/GenBank/DDBJ whole genome shotgun (WGS) entry which is preliminary data.</text>
</comment>
<dbReference type="RefSeq" id="WP_248825415.1">
    <property type="nucleotide sequence ID" value="NZ_JALKFT010000014.1"/>
</dbReference>
<dbReference type="EMBL" id="JALKFT010000014">
    <property type="protein sequence ID" value="MCK9877129.1"/>
    <property type="molecule type" value="Genomic_DNA"/>
</dbReference>
<dbReference type="PANTHER" id="PTHR31126">
    <property type="entry name" value="TYROSINE-PROTEIN PHOSPHATASE"/>
    <property type="match status" value="1"/>
</dbReference>
<dbReference type="Pfam" id="PF13350">
    <property type="entry name" value="Y_phosphatase3"/>
    <property type="match status" value="1"/>
</dbReference>
<evidence type="ECO:0000313" key="3">
    <source>
        <dbReference type="Proteomes" id="UP001201873"/>
    </source>
</evidence>